<dbReference type="PIRSF" id="PIRSF019169">
    <property type="entry name" value="PilM"/>
    <property type="match status" value="1"/>
</dbReference>
<name>A0A0G1MGR8_9BACT</name>
<proteinExistence type="predicted"/>
<dbReference type="InterPro" id="IPR050696">
    <property type="entry name" value="FtsA/MreB"/>
</dbReference>
<comment type="caution">
    <text evidence="1">The sequence shown here is derived from an EMBL/GenBank/DDBJ whole genome shotgun (WGS) entry which is preliminary data.</text>
</comment>
<gene>
    <name evidence="1" type="ORF">UX10_C0009G0003</name>
</gene>
<organism evidence="1 2">
    <name type="scientific">Candidatus Magasanikbacteria bacterium GW2011_GWA2_45_39</name>
    <dbReference type="NCBI Taxonomy" id="1619041"/>
    <lineage>
        <taxon>Bacteria</taxon>
        <taxon>Candidatus Magasanikiibacteriota</taxon>
    </lineage>
</organism>
<dbReference type="Pfam" id="PF11104">
    <property type="entry name" value="PilM_2"/>
    <property type="match status" value="1"/>
</dbReference>
<protein>
    <submittedName>
        <fullName evidence="1">Type IV pilus assembly protein PilM</fullName>
    </submittedName>
</protein>
<dbReference type="InterPro" id="IPR005883">
    <property type="entry name" value="PilM"/>
</dbReference>
<dbReference type="Proteomes" id="UP000033999">
    <property type="component" value="Unassembled WGS sequence"/>
</dbReference>
<reference evidence="1 2" key="1">
    <citation type="journal article" date="2015" name="Nature">
        <title>rRNA introns, odd ribosomes, and small enigmatic genomes across a large radiation of phyla.</title>
        <authorList>
            <person name="Brown C.T."/>
            <person name="Hug L.A."/>
            <person name="Thomas B.C."/>
            <person name="Sharon I."/>
            <person name="Castelle C.J."/>
            <person name="Singh A."/>
            <person name="Wilkins M.J."/>
            <person name="Williams K.H."/>
            <person name="Banfield J.F."/>
        </authorList>
    </citation>
    <scope>NUCLEOTIDE SEQUENCE [LARGE SCALE GENOMIC DNA]</scope>
</reference>
<dbReference type="CDD" id="cd24049">
    <property type="entry name" value="ASKHA_NBD_PilM"/>
    <property type="match status" value="1"/>
</dbReference>
<accession>A0A0G1MGR8</accession>
<dbReference type="AlphaFoldDB" id="A0A0G1MGR8"/>
<dbReference type="NCBIfam" id="TIGR01175">
    <property type="entry name" value="pilM"/>
    <property type="match status" value="1"/>
</dbReference>
<dbReference type="EMBL" id="LCKX01000009">
    <property type="protein sequence ID" value="KKU07536.1"/>
    <property type="molecule type" value="Genomic_DNA"/>
</dbReference>
<dbReference type="Gene3D" id="3.30.1490.300">
    <property type="match status" value="1"/>
</dbReference>
<dbReference type="PANTHER" id="PTHR32432">
    <property type="entry name" value="CELL DIVISION PROTEIN FTSA-RELATED"/>
    <property type="match status" value="1"/>
</dbReference>
<dbReference type="InterPro" id="IPR043129">
    <property type="entry name" value="ATPase_NBD"/>
</dbReference>
<evidence type="ECO:0000313" key="2">
    <source>
        <dbReference type="Proteomes" id="UP000033999"/>
    </source>
</evidence>
<dbReference type="PANTHER" id="PTHR32432:SF3">
    <property type="entry name" value="ETHANOLAMINE UTILIZATION PROTEIN EUTJ"/>
    <property type="match status" value="1"/>
</dbReference>
<sequence length="363" mass="40243">MWPFSKPESYLGVDIGSHGIKVVEIIKRGKRPHLFTYGFADESIAIHADSEQLLDVDHVGALLKQICLKSKTVSKRAFASLPAAAVYSGYFTIPALKKEEKQLFVEREVSKFLKQPIVDTALDWKVIQPAKKSKDAKETEEDKRNKVEHILVTATSKKLIAAYTEIFRIAGLQLLSLESEVFGLITALVGTDPSPALLIDMGGEQTDFFIVDEGVPIFFRSVNIGGRQCTEVIAAQLGLDMSQAEAVKRDMAAEHGGDALLNLLKKTLEPLVEEVNYSLEIYTKQKEQETARPEKIILTGGAALLPKFDTLLSDRFSIKTYVGDPWSRVIYDPELQPVLESIGPRFAVALGMALRRLLKLSKV</sequence>
<dbReference type="Gene3D" id="3.30.420.40">
    <property type="match status" value="2"/>
</dbReference>
<evidence type="ECO:0000313" key="1">
    <source>
        <dbReference type="EMBL" id="KKU07536.1"/>
    </source>
</evidence>
<dbReference type="SUPFAM" id="SSF53067">
    <property type="entry name" value="Actin-like ATPase domain"/>
    <property type="match status" value="1"/>
</dbReference>